<dbReference type="Pfam" id="PF01040">
    <property type="entry name" value="UbiA"/>
    <property type="match status" value="1"/>
</dbReference>
<protein>
    <submittedName>
        <fullName evidence="9">4-hydroxybenzoate polyprenyltransferase</fullName>
        <ecNumber evidence="9">2.5.1.39</ecNumber>
    </submittedName>
</protein>
<comment type="similarity">
    <text evidence="3">Belongs to the UbiA prenyltransferase family.</text>
</comment>
<feature type="transmembrane region" description="Helical" evidence="8">
    <location>
        <begin position="86"/>
        <end position="107"/>
    </location>
</feature>
<dbReference type="Gene3D" id="1.20.120.1780">
    <property type="entry name" value="UbiA prenyltransferase"/>
    <property type="match status" value="1"/>
</dbReference>
<keyword evidence="4 9" id="KW-0808">Transferase</keyword>
<dbReference type="EC" id="2.5.1.39" evidence="9"/>
<dbReference type="PANTHER" id="PTHR11048">
    <property type="entry name" value="PRENYLTRANSFERASES"/>
    <property type="match status" value="1"/>
</dbReference>
<dbReference type="InterPro" id="IPR039653">
    <property type="entry name" value="Prenyltransferase"/>
</dbReference>
<dbReference type="PROSITE" id="PS00943">
    <property type="entry name" value="UBIA"/>
    <property type="match status" value="1"/>
</dbReference>
<keyword evidence="6 8" id="KW-1133">Transmembrane helix</keyword>
<feature type="transmembrane region" description="Helical" evidence="8">
    <location>
        <begin position="232"/>
        <end position="249"/>
    </location>
</feature>
<reference evidence="9" key="1">
    <citation type="submission" date="2016-10" db="EMBL/GenBank/DDBJ databases">
        <authorList>
            <person name="de Groot N.N."/>
        </authorList>
    </citation>
    <scope>NUCLEOTIDE SEQUENCE</scope>
</reference>
<dbReference type="InterPro" id="IPR030470">
    <property type="entry name" value="UbiA_prenylTrfase_CS"/>
</dbReference>
<evidence type="ECO:0000256" key="6">
    <source>
        <dbReference type="ARBA" id="ARBA00022989"/>
    </source>
</evidence>
<evidence type="ECO:0000256" key="5">
    <source>
        <dbReference type="ARBA" id="ARBA00022692"/>
    </source>
</evidence>
<organism evidence="9">
    <name type="scientific">hydrothermal vent metagenome</name>
    <dbReference type="NCBI Taxonomy" id="652676"/>
    <lineage>
        <taxon>unclassified sequences</taxon>
        <taxon>metagenomes</taxon>
        <taxon>ecological metagenomes</taxon>
    </lineage>
</organism>
<dbReference type="FunFam" id="1.10.357.140:FF:000008">
    <property type="entry name" value="4-hydroxybenzoate octaprenyltransferase"/>
    <property type="match status" value="1"/>
</dbReference>
<feature type="transmembrane region" description="Helical" evidence="8">
    <location>
        <begin position="139"/>
        <end position="157"/>
    </location>
</feature>
<keyword evidence="7 8" id="KW-0472">Membrane</keyword>
<name>A0A1W1BGS5_9ZZZZ</name>
<evidence type="ECO:0000256" key="2">
    <source>
        <dbReference type="ARBA" id="ARBA00004141"/>
    </source>
</evidence>
<dbReference type="InterPro" id="IPR006370">
    <property type="entry name" value="HB_polyprenyltransferase-like"/>
</dbReference>
<feature type="transmembrane region" description="Helical" evidence="8">
    <location>
        <begin position="44"/>
        <end position="65"/>
    </location>
</feature>
<keyword evidence="5 8" id="KW-0812">Transmembrane</keyword>
<evidence type="ECO:0000256" key="8">
    <source>
        <dbReference type="SAM" id="Phobius"/>
    </source>
</evidence>
<feature type="transmembrane region" description="Helical" evidence="8">
    <location>
        <begin position="261"/>
        <end position="280"/>
    </location>
</feature>
<dbReference type="NCBIfam" id="TIGR01474">
    <property type="entry name" value="ubiA_proteo"/>
    <property type="match status" value="1"/>
</dbReference>
<evidence type="ECO:0000313" key="9">
    <source>
        <dbReference type="EMBL" id="SFV52707.1"/>
    </source>
</evidence>
<comment type="subcellular location">
    <subcellularLocation>
        <location evidence="2">Membrane</location>
        <topology evidence="2">Multi-pass membrane protein</topology>
    </subcellularLocation>
</comment>
<dbReference type="CDD" id="cd13959">
    <property type="entry name" value="PT_UbiA_COQ2"/>
    <property type="match status" value="1"/>
</dbReference>
<comment type="cofactor">
    <cofactor evidence="1">
        <name>Mg(2+)</name>
        <dbReference type="ChEBI" id="CHEBI:18420"/>
    </cofactor>
</comment>
<dbReference type="GO" id="GO:0008412">
    <property type="term" value="F:4-hydroxybenzoate polyprenyltransferase activity"/>
    <property type="evidence" value="ECO:0007669"/>
    <property type="project" value="UniProtKB-EC"/>
</dbReference>
<feature type="transmembrane region" description="Helical" evidence="8">
    <location>
        <begin position="163"/>
        <end position="184"/>
    </location>
</feature>
<gene>
    <name evidence="9" type="ORF">MNB_SUP05-5-502</name>
</gene>
<dbReference type="FunFam" id="1.20.120.1780:FF:000001">
    <property type="entry name" value="4-hydroxybenzoate octaprenyltransferase"/>
    <property type="match status" value="1"/>
</dbReference>
<dbReference type="GO" id="GO:0006744">
    <property type="term" value="P:ubiquinone biosynthetic process"/>
    <property type="evidence" value="ECO:0007669"/>
    <property type="project" value="TreeGrafter"/>
</dbReference>
<dbReference type="Gene3D" id="1.10.357.140">
    <property type="entry name" value="UbiA prenyltransferase"/>
    <property type="match status" value="1"/>
</dbReference>
<dbReference type="InterPro" id="IPR044878">
    <property type="entry name" value="UbiA_sf"/>
</dbReference>
<evidence type="ECO:0000256" key="7">
    <source>
        <dbReference type="ARBA" id="ARBA00023136"/>
    </source>
</evidence>
<dbReference type="AlphaFoldDB" id="A0A1W1BGS5"/>
<sequence>MNFKKISAYFRLARLDKPIGIWLLLLPTLFNILFTTNILPLEIILVFVFGSIIMRSAGCVINDIWDIKIDKQVQRTKNRPIASGEISILNASIFFIFLSLLGLYLLLKLNTNTLYLGFVFLIMVIIYPLMKRFIALPQLFLAFTFNAGVLMSSMAIYNKINLSSWILYSICFFWILAYDTVYAHQDKKDDLKIGVKSSAIYFDNWTKIYISICYSILFIGLIVIAWLNHNHLIFYIGLLLIMTITFYKIKTLNLDNPKECHHFFINNSTTAWFLLAILLLDKMVK</sequence>
<evidence type="ECO:0000256" key="1">
    <source>
        <dbReference type="ARBA" id="ARBA00001946"/>
    </source>
</evidence>
<dbReference type="HAMAP" id="MF_01635">
    <property type="entry name" value="UbiA"/>
    <property type="match status" value="1"/>
</dbReference>
<proteinExistence type="inferred from homology"/>
<evidence type="ECO:0000256" key="4">
    <source>
        <dbReference type="ARBA" id="ARBA00022679"/>
    </source>
</evidence>
<evidence type="ECO:0000256" key="3">
    <source>
        <dbReference type="ARBA" id="ARBA00005985"/>
    </source>
</evidence>
<feature type="transmembrane region" description="Helical" evidence="8">
    <location>
        <begin position="205"/>
        <end position="226"/>
    </location>
</feature>
<accession>A0A1W1BGS5</accession>
<feature type="transmembrane region" description="Helical" evidence="8">
    <location>
        <begin position="113"/>
        <end position="130"/>
    </location>
</feature>
<feature type="transmembrane region" description="Helical" evidence="8">
    <location>
        <begin position="21"/>
        <end position="38"/>
    </location>
</feature>
<dbReference type="PANTHER" id="PTHR11048:SF28">
    <property type="entry name" value="4-HYDROXYBENZOATE POLYPRENYLTRANSFERASE, MITOCHONDRIAL"/>
    <property type="match status" value="1"/>
</dbReference>
<dbReference type="GO" id="GO:0005886">
    <property type="term" value="C:plasma membrane"/>
    <property type="evidence" value="ECO:0007669"/>
    <property type="project" value="TreeGrafter"/>
</dbReference>
<dbReference type="InterPro" id="IPR000537">
    <property type="entry name" value="UbiA_prenyltransferase"/>
</dbReference>
<dbReference type="EMBL" id="FPHJ01000007">
    <property type="protein sequence ID" value="SFV52707.1"/>
    <property type="molecule type" value="Genomic_DNA"/>
</dbReference>